<dbReference type="GeneID" id="14498267"/>
<dbReference type="KEGG" id="tbl:TBLA_0J00860"/>
<dbReference type="Proteomes" id="UP000002866">
    <property type="component" value="Chromosome 10"/>
</dbReference>
<feature type="compositionally biased region" description="Low complexity" evidence="1">
    <location>
        <begin position="25"/>
        <end position="38"/>
    </location>
</feature>
<feature type="compositionally biased region" description="Basic residues" evidence="1">
    <location>
        <begin position="397"/>
        <end position="410"/>
    </location>
</feature>
<dbReference type="SUPFAM" id="SSF54695">
    <property type="entry name" value="POZ domain"/>
    <property type="match status" value="1"/>
</dbReference>
<sequence length="516" mass="58687">MQNIITQVSETSTPGLANQLYANQTNTTGTDTGTDSTNPYVQQDPNYEDPNEDLESYGNSLIHLNIQEVHYFITRDQLMALPESLLLCLFPSGVFLDRNGQIITNLTPNDEVYITDFPPQCFEYIMDVYKIAFDDLINFPVDSYFIYNNKNLFPTRQEFLPFGNEQGQTQQNGNGQDILHEYPTIIVLREDLDYYCVPKCSFKFDFLDNQSNPNIQNNDDAKDELLQHIMVLLKEAAGSYLVSKTSIFEGLNSSNKLKISKDSSQSQNHNKLGAAEQHLMNMLCSSGFSKDSQWANRTQEQHKTVISSLSLCRLNNETTEQFRTSFNESIENYDLSTKNSTPAALSANSSTETSSETNSISNRNSIPKDSILSGQVNDVLLSTDNDDDDDDNNNGINKKKNSSSKIKPKSHASQQRLLNRNPKLYDLIPKPDINPKLLLFWRKPARKCWWSEEDIELQVPIYGHWKATVESVSKKTSIPQFILTDIHENDVTNLLIPVRLHIRRVWTLELNVVGVQ</sequence>
<feature type="compositionally biased region" description="Polar residues" evidence="1">
    <location>
        <begin position="372"/>
        <end position="383"/>
    </location>
</feature>
<proteinExistence type="predicted"/>
<evidence type="ECO:0000256" key="1">
    <source>
        <dbReference type="SAM" id="MobiDB-lite"/>
    </source>
</evidence>
<dbReference type="RefSeq" id="XP_004182603.1">
    <property type="nucleotide sequence ID" value="XM_004182555.1"/>
</dbReference>
<dbReference type="InterPro" id="IPR011333">
    <property type="entry name" value="SKP1/BTB/POZ_sf"/>
</dbReference>
<dbReference type="GO" id="GO:0045944">
    <property type="term" value="P:positive regulation of transcription by RNA polymerase II"/>
    <property type="evidence" value="ECO:0007669"/>
    <property type="project" value="EnsemblFungi"/>
</dbReference>
<evidence type="ECO:0000313" key="2">
    <source>
        <dbReference type="EMBL" id="CCH63084.1"/>
    </source>
</evidence>
<dbReference type="GO" id="GO:0005634">
    <property type="term" value="C:nucleus"/>
    <property type="evidence" value="ECO:0007669"/>
    <property type="project" value="TreeGrafter"/>
</dbReference>
<organism evidence="2 3">
    <name type="scientific">Henningerozyma blattae (strain ATCC 34711 / CBS 6284 / DSM 70876 / NBRC 10599 / NRRL Y-10934 / UCD 77-7)</name>
    <name type="common">Yeast</name>
    <name type="synonym">Tetrapisispora blattae</name>
    <dbReference type="NCBI Taxonomy" id="1071380"/>
    <lineage>
        <taxon>Eukaryota</taxon>
        <taxon>Fungi</taxon>
        <taxon>Dikarya</taxon>
        <taxon>Ascomycota</taxon>
        <taxon>Saccharomycotina</taxon>
        <taxon>Saccharomycetes</taxon>
        <taxon>Saccharomycetales</taxon>
        <taxon>Saccharomycetaceae</taxon>
        <taxon>Henningerozyma</taxon>
    </lineage>
</organism>
<dbReference type="GO" id="GO:0010628">
    <property type="term" value="P:positive regulation of gene expression"/>
    <property type="evidence" value="ECO:0007669"/>
    <property type="project" value="EnsemblFungi"/>
</dbReference>
<gene>
    <name evidence="2" type="primary">TBLA0J00860</name>
    <name evidence="2" type="ORF">TBLA_0J00860</name>
</gene>
<dbReference type="AlphaFoldDB" id="I2H9N2"/>
<accession>I2H9N2</accession>
<dbReference type="GO" id="GO:1904262">
    <property type="term" value="P:negative regulation of TORC1 signaling"/>
    <property type="evidence" value="ECO:0007669"/>
    <property type="project" value="EnsemblFungi"/>
</dbReference>
<dbReference type="GO" id="GO:0034605">
    <property type="term" value="P:cellular response to heat"/>
    <property type="evidence" value="ECO:0007669"/>
    <property type="project" value="EnsemblFungi"/>
</dbReference>
<dbReference type="HOGENOM" id="CLU_028899_0_1_1"/>
<dbReference type="GO" id="GO:0071474">
    <property type="term" value="P:cellular hyperosmotic response"/>
    <property type="evidence" value="ECO:0007669"/>
    <property type="project" value="EnsemblFungi"/>
</dbReference>
<dbReference type="eggNOG" id="ENOG502RXS0">
    <property type="taxonomic scope" value="Eukaryota"/>
</dbReference>
<dbReference type="GO" id="GO:0034599">
    <property type="term" value="P:cellular response to oxidative stress"/>
    <property type="evidence" value="ECO:0007669"/>
    <property type="project" value="EnsemblFungi"/>
</dbReference>
<evidence type="ECO:0000313" key="3">
    <source>
        <dbReference type="Proteomes" id="UP000002866"/>
    </source>
</evidence>
<dbReference type="GO" id="GO:1903293">
    <property type="term" value="C:phosphatase complex"/>
    <property type="evidence" value="ECO:0007669"/>
    <property type="project" value="EnsemblFungi"/>
</dbReference>
<reference evidence="2 3" key="1">
    <citation type="journal article" date="2011" name="Proc. Natl. Acad. Sci. U.S.A.">
        <title>Evolutionary erosion of yeast sex chromosomes by mating-type switching accidents.</title>
        <authorList>
            <person name="Gordon J.L."/>
            <person name="Armisen D."/>
            <person name="Proux-Wera E."/>
            <person name="Oheigeartaigh S.S."/>
            <person name="Byrne K.P."/>
            <person name="Wolfe K.H."/>
        </authorList>
    </citation>
    <scope>NUCLEOTIDE SEQUENCE [LARGE SCALE GENOMIC DNA]</scope>
    <source>
        <strain evidence="3">ATCC 34711 / CBS 6284 / DSM 70876 / NBRC 10599 / NRRL Y-10934 / UCD 77-7</strain>
    </source>
</reference>
<dbReference type="PANTHER" id="PTHR13384:SF16">
    <property type="entry name" value="GROWTH REGULATION PROTEIN"/>
    <property type="match status" value="1"/>
</dbReference>
<dbReference type="GO" id="GO:0019903">
    <property type="term" value="F:protein phosphatase binding"/>
    <property type="evidence" value="ECO:0007669"/>
    <property type="project" value="EnsemblFungi"/>
</dbReference>
<protein>
    <submittedName>
        <fullName evidence="2">Uncharacterized protein</fullName>
    </submittedName>
</protein>
<dbReference type="GO" id="GO:0000423">
    <property type="term" value="P:mitophagy"/>
    <property type="evidence" value="ECO:0007669"/>
    <property type="project" value="EnsemblFungi"/>
</dbReference>
<dbReference type="GO" id="GO:0042542">
    <property type="term" value="P:response to hydrogen peroxide"/>
    <property type="evidence" value="ECO:0007669"/>
    <property type="project" value="EnsemblFungi"/>
</dbReference>
<dbReference type="Gene3D" id="3.30.710.10">
    <property type="entry name" value="Potassium Channel Kv1.1, Chain A"/>
    <property type="match status" value="1"/>
</dbReference>
<feature type="region of interest" description="Disordered" evidence="1">
    <location>
        <begin position="24"/>
        <end position="53"/>
    </location>
</feature>
<dbReference type="OMA" id="RKCWWGE"/>
<dbReference type="GO" id="GO:0009651">
    <property type="term" value="P:response to salt stress"/>
    <property type="evidence" value="ECO:0007669"/>
    <property type="project" value="EnsemblFungi"/>
</dbReference>
<name>I2H9N2_HENB6</name>
<dbReference type="FunCoup" id="I2H9N2">
    <property type="interactions" value="75"/>
</dbReference>
<dbReference type="PANTHER" id="PTHR13384">
    <property type="entry name" value="G PATCH DOMAIN-CONTAINING PROTEIN 1"/>
    <property type="match status" value="1"/>
</dbReference>
<dbReference type="EMBL" id="HE806325">
    <property type="protein sequence ID" value="CCH63084.1"/>
    <property type="molecule type" value="Genomic_DNA"/>
</dbReference>
<dbReference type="GO" id="GO:0006897">
    <property type="term" value="P:endocytosis"/>
    <property type="evidence" value="ECO:0007669"/>
    <property type="project" value="EnsemblFungi"/>
</dbReference>
<dbReference type="GO" id="GO:0003723">
    <property type="term" value="F:RNA binding"/>
    <property type="evidence" value="ECO:0007669"/>
    <property type="project" value="TreeGrafter"/>
</dbReference>
<dbReference type="GO" id="GO:0034198">
    <property type="term" value="P:cellular response to amino acid starvation"/>
    <property type="evidence" value="ECO:0007669"/>
    <property type="project" value="EnsemblFungi"/>
</dbReference>
<dbReference type="GO" id="GO:1903452">
    <property type="term" value="P:positive regulation of G1 to G0 transition"/>
    <property type="evidence" value="ECO:0007669"/>
    <property type="project" value="EnsemblFungi"/>
</dbReference>
<dbReference type="OrthoDB" id="9451547at2759"/>
<dbReference type="InParanoid" id="I2H9N2"/>
<feature type="compositionally biased region" description="Low complexity" evidence="1">
    <location>
        <begin position="346"/>
        <end position="365"/>
    </location>
</feature>
<feature type="region of interest" description="Disordered" evidence="1">
    <location>
        <begin position="339"/>
        <end position="413"/>
    </location>
</feature>
<dbReference type="GO" id="GO:0007015">
    <property type="term" value="P:actin filament organization"/>
    <property type="evidence" value="ECO:0007669"/>
    <property type="project" value="EnsemblFungi"/>
</dbReference>
<dbReference type="GO" id="GO:0004721">
    <property type="term" value="F:phosphoprotein phosphatase activity"/>
    <property type="evidence" value="ECO:0007669"/>
    <property type="project" value="EnsemblFungi"/>
</dbReference>
<keyword evidence="3" id="KW-1185">Reference proteome</keyword>
<dbReference type="STRING" id="1071380.I2H9N2"/>